<gene>
    <name evidence="1" type="ORF">ACFOWZ_34125</name>
</gene>
<organism evidence="1 2">
    <name type="scientific">Lentzea rhizosphaerae</name>
    <dbReference type="NCBI Taxonomy" id="2041025"/>
    <lineage>
        <taxon>Bacteria</taxon>
        <taxon>Bacillati</taxon>
        <taxon>Actinomycetota</taxon>
        <taxon>Actinomycetes</taxon>
        <taxon>Pseudonocardiales</taxon>
        <taxon>Pseudonocardiaceae</taxon>
        <taxon>Lentzea</taxon>
    </lineage>
</organism>
<evidence type="ECO:0000313" key="2">
    <source>
        <dbReference type="Proteomes" id="UP001595690"/>
    </source>
</evidence>
<dbReference type="Gene3D" id="3.30.300.280">
    <property type="entry name" value="S-adenosylmethionine synthetase, C-terminal domain"/>
    <property type="match status" value="1"/>
</dbReference>
<dbReference type="RefSeq" id="WP_382378068.1">
    <property type="nucleotide sequence ID" value="NZ_JBHRZI010000029.1"/>
</dbReference>
<dbReference type="Gene3D" id="3.30.300.10">
    <property type="match status" value="1"/>
</dbReference>
<comment type="caution">
    <text evidence="1">The sequence shown here is derived from an EMBL/GenBank/DDBJ whole genome shotgun (WGS) entry which is preliminary data.</text>
</comment>
<dbReference type="PANTHER" id="PTHR36697:SF1">
    <property type="entry name" value="S-ADENOSYLMETHIONINE SYNTHASE"/>
    <property type="match status" value="1"/>
</dbReference>
<dbReference type="Pfam" id="PF01941">
    <property type="entry name" value="AdoMet_Synthase"/>
    <property type="match status" value="1"/>
</dbReference>
<dbReference type="EMBL" id="JBHRZI010000029">
    <property type="protein sequence ID" value="MFC3896540.1"/>
    <property type="molecule type" value="Genomic_DNA"/>
</dbReference>
<proteinExistence type="predicted"/>
<dbReference type="Proteomes" id="UP001595690">
    <property type="component" value="Unassembled WGS sequence"/>
</dbReference>
<keyword evidence="2" id="KW-1185">Reference proteome</keyword>
<protein>
    <submittedName>
        <fullName evidence="1">Methionine adenosyltransferase</fullName>
    </submittedName>
</protein>
<accession>A0ABV8C3I4</accession>
<sequence length="416" mass="45357">MADYLYGETAVRGGDVDVVSALPWADQDTELIERKGVGHPDSICDALASLLSQAYSAHTIEHCDGQILHHQFDKVMLIGGRTEVDFGGGRFVEPIRIVLSGRVSRTYLGRDLGVTQVVEDALRGFFAERFPMIDFDESVVISDFLTSHAGPGTISGSSGSIANMFDPVEKGAVRGYEELVANDTSFCVAYAPLSPLEQAVLGLEGHLAAAETHERHPWLGTDIKIMAYRNGTEVDLTACIPQIAAHVHSYDEYKRNLDVICGEIIERLQVHLQGHDVRLSVNTKDREHTKNVYLTVSGASLSGDIGVVGRGNRPNGLITARRPMSLEGTNGKNPRYYAGFIYAVCAKRIANRIHAETGEANSVEIVSQNGGSLVDPWHTRVITRADADVVREIVAQELADIPRITDDFVSGKLLNH</sequence>
<dbReference type="InterPro" id="IPR042544">
    <property type="entry name" value="AdoMet_synthase_3"/>
</dbReference>
<dbReference type="InterPro" id="IPR027790">
    <property type="entry name" value="AdoMet_synthase_2_family"/>
</dbReference>
<reference evidence="2" key="1">
    <citation type="journal article" date="2019" name="Int. J. Syst. Evol. Microbiol.">
        <title>The Global Catalogue of Microorganisms (GCM) 10K type strain sequencing project: providing services to taxonomists for standard genome sequencing and annotation.</title>
        <authorList>
            <consortium name="The Broad Institute Genomics Platform"/>
            <consortium name="The Broad Institute Genome Sequencing Center for Infectious Disease"/>
            <person name="Wu L."/>
            <person name="Ma J."/>
        </authorList>
    </citation>
    <scope>NUCLEOTIDE SEQUENCE [LARGE SCALE GENOMIC DNA]</scope>
    <source>
        <strain evidence="2">CGMCC 4.7405</strain>
    </source>
</reference>
<evidence type="ECO:0000313" key="1">
    <source>
        <dbReference type="EMBL" id="MFC3896540.1"/>
    </source>
</evidence>
<dbReference type="PANTHER" id="PTHR36697">
    <property type="entry name" value="S-ADENOSYLMETHIONINE SYNTHASE"/>
    <property type="match status" value="1"/>
</dbReference>
<name>A0ABV8C3I4_9PSEU</name>